<evidence type="ECO:0000313" key="9">
    <source>
        <dbReference type="EMBL" id="AGT43804.1"/>
    </source>
</evidence>
<gene>
    <name evidence="9" type="ORF">TPE_1309</name>
</gene>
<feature type="transmembrane region" description="Helical" evidence="8">
    <location>
        <begin position="70"/>
        <end position="87"/>
    </location>
</feature>
<feature type="transmembrane region" description="Helical" evidence="8">
    <location>
        <begin position="43"/>
        <end position="63"/>
    </location>
</feature>
<organism evidence="9 10">
    <name type="scientific">Treponema pedis str. T A4</name>
    <dbReference type="NCBI Taxonomy" id="1291379"/>
    <lineage>
        <taxon>Bacteria</taxon>
        <taxon>Pseudomonadati</taxon>
        <taxon>Spirochaetota</taxon>
        <taxon>Spirochaetia</taxon>
        <taxon>Spirochaetales</taxon>
        <taxon>Treponemataceae</taxon>
        <taxon>Treponema</taxon>
    </lineage>
</organism>
<feature type="transmembrane region" description="Helical" evidence="8">
    <location>
        <begin position="93"/>
        <end position="110"/>
    </location>
</feature>
<accession>S6A8G8</accession>
<evidence type="ECO:0000313" key="10">
    <source>
        <dbReference type="Proteomes" id="UP000015620"/>
    </source>
</evidence>
<feature type="transmembrane region" description="Helical" evidence="8">
    <location>
        <begin position="359"/>
        <end position="376"/>
    </location>
</feature>
<dbReference type="SUPFAM" id="SSF103473">
    <property type="entry name" value="MFS general substrate transporter"/>
    <property type="match status" value="1"/>
</dbReference>
<feature type="transmembrane region" description="Helical" evidence="8">
    <location>
        <begin position="131"/>
        <end position="150"/>
    </location>
</feature>
<dbReference type="GeneID" id="301089895"/>
<keyword evidence="5 8" id="KW-0812">Transmembrane</keyword>
<comment type="subcellular location">
    <subcellularLocation>
        <location evidence="1">Cell inner membrane</location>
        <topology evidence="1">Multi-pass membrane protein</topology>
    </subcellularLocation>
</comment>
<proteinExistence type="predicted"/>
<dbReference type="AlphaFoldDB" id="S6A8G8"/>
<keyword evidence="10" id="KW-1185">Reference proteome</keyword>
<evidence type="ECO:0000256" key="1">
    <source>
        <dbReference type="ARBA" id="ARBA00004429"/>
    </source>
</evidence>
<evidence type="ECO:0000256" key="7">
    <source>
        <dbReference type="ARBA" id="ARBA00023136"/>
    </source>
</evidence>
<dbReference type="InterPro" id="IPR011701">
    <property type="entry name" value="MFS"/>
</dbReference>
<keyword evidence="4" id="KW-0997">Cell inner membrane</keyword>
<dbReference type="HOGENOM" id="CLU_717534_0_0_12"/>
<dbReference type="PANTHER" id="PTHR23522:SF10">
    <property type="entry name" value="3-PHENYLPROPIONIC ACID TRANSPORTER-RELATED"/>
    <property type="match status" value="1"/>
</dbReference>
<protein>
    <recommendedName>
        <fullName evidence="11">Major facilitator superfamily (MFS) profile domain-containing protein</fullName>
    </recommendedName>
</protein>
<evidence type="ECO:0000256" key="6">
    <source>
        <dbReference type="ARBA" id="ARBA00022989"/>
    </source>
</evidence>
<dbReference type="Gene3D" id="1.20.1250.20">
    <property type="entry name" value="MFS general substrate transporter like domains"/>
    <property type="match status" value="2"/>
</dbReference>
<keyword evidence="6 8" id="KW-1133">Transmembrane helix</keyword>
<dbReference type="EMBL" id="CP004120">
    <property type="protein sequence ID" value="AGT43804.1"/>
    <property type="molecule type" value="Genomic_DNA"/>
</dbReference>
<feature type="transmembrane region" description="Helical" evidence="8">
    <location>
        <begin position="243"/>
        <end position="261"/>
    </location>
</feature>
<feature type="transmembrane region" description="Helical" evidence="8">
    <location>
        <begin position="330"/>
        <end position="353"/>
    </location>
</feature>
<sequence>MHHKKIVSLKYIIYFFFFLANGALENFYPMYLTVLKFNGKQIGFIFSIISAAGIFLPGLTGIISQKKNPYWIAVCGILCGAFFSILFGFRENFISVMLLGISIFFIRSVFNFSAGNSIIVSIDADKRSSYIAVRDLFLFAGMSLGIFLFPKLLKICMAKHSIFYWNALYLFPILLLVILLYKNNTHIEDEKEEKTHRHKLFDVLKDKPFMYFLIVNILLSISAACSGFIPILAITIGFDIDKFMTYNSLFIILNSVAAFFLSKTLADKKRKTIYLIDIFIDCVPYLLFALTENKNIFLTVFLILKLKDIFMPISFSYILDIFDDKSISAVLGLTESVNNAVSIISPIIIGILWDYISTKIFLIATFFSCISGIIAWKKLPAVRTK</sequence>
<name>S6A8G8_9SPIR</name>
<keyword evidence="3" id="KW-1003">Cell membrane</keyword>
<dbReference type="PANTHER" id="PTHR23522">
    <property type="entry name" value="BLL5896 PROTEIN"/>
    <property type="match status" value="1"/>
</dbReference>
<evidence type="ECO:0000256" key="3">
    <source>
        <dbReference type="ARBA" id="ARBA00022475"/>
    </source>
</evidence>
<dbReference type="InterPro" id="IPR036259">
    <property type="entry name" value="MFS_trans_sf"/>
</dbReference>
<dbReference type="Pfam" id="PF07690">
    <property type="entry name" value="MFS_1"/>
    <property type="match status" value="1"/>
</dbReference>
<reference evidence="9 10" key="1">
    <citation type="journal article" date="2013" name="PLoS ONE">
        <title>Genome-Wide Relatedness of Treponema pedis, from Gingiva and Necrotic Skin Lesions of Pigs, with the Human Oral Pathogen Treponema denticola.</title>
        <authorList>
            <person name="Svartstrom O."/>
            <person name="Mushtaq M."/>
            <person name="Pringle M."/>
            <person name="Segerman B."/>
        </authorList>
    </citation>
    <scope>NUCLEOTIDE SEQUENCE [LARGE SCALE GENOMIC DNA]</scope>
    <source>
        <strain evidence="9">T A4</strain>
    </source>
</reference>
<evidence type="ECO:0000256" key="5">
    <source>
        <dbReference type="ARBA" id="ARBA00022692"/>
    </source>
</evidence>
<feature type="transmembrane region" description="Helical" evidence="8">
    <location>
        <begin position="12"/>
        <end position="31"/>
    </location>
</feature>
<keyword evidence="7 8" id="KW-0472">Membrane</keyword>
<dbReference type="KEGG" id="tped:TPE_1309"/>
<dbReference type="GO" id="GO:0022857">
    <property type="term" value="F:transmembrane transporter activity"/>
    <property type="evidence" value="ECO:0007669"/>
    <property type="project" value="InterPro"/>
</dbReference>
<dbReference type="RefSeq" id="WP_020965104.1">
    <property type="nucleotide sequence ID" value="NC_022097.1"/>
</dbReference>
<dbReference type="CDD" id="cd06174">
    <property type="entry name" value="MFS"/>
    <property type="match status" value="1"/>
</dbReference>
<dbReference type="STRING" id="1291379.TPE_1309"/>
<evidence type="ECO:0000256" key="8">
    <source>
        <dbReference type="SAM" id="Phobius"/>
    </source>
</evidence>
<dbReference type="Proteomes" id="UP000015620">
    <property type="component" value="Chromosome"/>
</dbReference>
<keyword evidence="2" id="KW-0813">Transport</keyword>
<dbReference type="GO" id="GO:0005886">
    <property type="term" value="C:plasma membrane"/>
    <property type="evidence" value="ECO:0007669"/>
    <property type="project" value="UniProtKB-SubCell"/>
</dbReference>
<feature type="transmembrane region" description="Helical" evidence="8">
    <location>
        <begin position="209"/>
        <end position="237"/>
    </location>
</feature>
<feature type="transmembrane region" description="Helical" evidence="8">
    <location>
        <begin position="162"/>
        <end position="181"/>
    </location>
</feature>
<dbReference type="PATRIC" id="fig|1291379.3.peg.1301"/>
<feature type="transmembrane region" description="Helical" evidence="8">
    <location>
        <begin position="296"/>
        <end position="318"/>
    </location>
</feature>
<evidence type="ECO:0008006" key="11">
    <source>
        <dbReference type="Google" id="ProtNLM"/>
    </source>
</evidence>
<evidence type="ECO:0000256" key="2">
    <source>
        <dbReference type="ARBA" id="ARBA00022448"/>
    </source>
</evidence>
<evidence type="ECO:0000256" key="4">
    <source>
        <dbReference type="ARBA" id="ARBA00022519"/>
    </source>
</evidence>
<feature type="transmembrane region" description="Helical" evidence="8">
    <location>
        <begin position="273"/>
        <end position="290"/>
    </location>
</feature>